<dbReference type="AlphaFoldDB" id="A0A6G6W9F7"/>
<keyword evidence="4" id="KW-1185">Reference proteome</keyword>
<evidence type="ECO:0000256" key="2">
    <source>
        <dbReference type="SAM" id="SignalP"/>
    </source>
</evidence>
<evidence type="ECO:0000313" key="3">
    <source>
        <dbReference type="EMBL" id="QIG41864.1"/>
    </source>
</evidence>
<proteinExistence type="predicted"/>
<evidence type="ECO:0000313" key="4">
    <source>
        <dbReference type="Proteomes" id="UP000502996"/>
    </source>
</evidence>
<reference evidence="3 4" key="1">
    <citation type="submission" date="2020-02" db="EMBL/GenBank/DDBJ databases">
        <title>Full genome sequence of Nocardioides sp. R-3366.</title>
        <authorList>
            <person name="Im W.-T."/>
        </authorList>
    </citation>
    <scope>NUCLEOTIDE SEQUENCE [LARGE SCALE GENOMIC DNA]</scope>
    <source>
        <strain evidence="3 4">R-3366</strain>
    </source>
</reference>
<dbReference type="EMBL" id="CP049257">
    <property type="protein sequence ID" value="QIG41864.1"/>
    <property type="molecule type" value="Genomic_DNA"/>
</dbReference>
<protein>
    <submittedName>
        <fullName evidence="3">Uncharacterized protein</fullName>
    </submittedName>
</protein>
<keyword evidence="2" id="KW-0732">Signal</keyword>
<feature type="signal peptide" evidence="2">
    <location>
        <begin position="1"/>
        <end position="37"/>
    </location>
</feature>
<feature type="compositionally biased region" description="Low complexity" evidence="1">
    <location>
        <begin position="352"/>
        <end position="380"/>
    </location>
</feature>
<dbReference type="Proteomes" id="UP000502996">
    <property type="component" value="Chromosome"/>
</dbReference>
<feature type="region of interest" description="Disordered" evidence="1">
    <location>
        <begin position="337"/>
        <end position="380"/>
    </location>
</feature>
<gene>
    <name evidence="3" type="ORF">G5V58_02880</name>
</gene>
<evidence type="ECO:0000256" key="1">
    <source>
        <dbReference type="SAM" id="MobiDB-lite"/>
    </source>
</evidence>
<feature type="chain" id="PRO_5026198215" evidence="2">
    <location>
        <begin position="38"/>
        <end position="380"/>
    </location>
</feature>
<dbReference type="KEGG" id="nano:G5V58_02880"/>
<name>A0A6G6W9F7_9ACTN</name>
<accession>A0A6G6W9F7</accession>
<organism evidence="3 4">
    <name type="scientific">Nocardioides anomalus</name>
    <dbReference type="NCBI Taxonomy" id="2712223"/>
    <lineage>
        <taxon>Bacteria</taxon>
        <taxon>Bacillati</taxon>
        <taxon>Actinomycetota</taxon>
        <taxon>Actinomycetes</taxon>
        <taxon>Propionibacteriales</taxon>
        <taxon>Nocardioidaceae</taxon>
        <taxon>Nocardioides</taxon>
    </lineage>
</organism>
<sequence>MDTTRPRPAPRTAAAVVLALTALLTGLLALAVPAAHAAVIRVTAKVLEVPRYGDATMRISVASSGSDPYARVRIGSAVVVEGAVSAEPTELVVPLPGDGKDVGTTYKLDVAVDADGGYSASTSVSTTRTTIPYTIDPIVPSTVYGGKVAIRLVPDRPTSVAPEGRFTLLENGAFVSSGAVAPAPDGRGYVAYAPVLLAPRDRPWSVRGVYDGGGGYEYEPAGSTDLMVYQVPSQTTAKLSAARVATGSPVKLHVAVTAPTSELPQDQLGSSWVLVEAFPERGASFPAGRAQVPVGATGVDVDLTEVARSHEGVLTLRTSSGGGYVTPSFAAETTLTVDPVPAGTTTALSLDPRPSSSASRPRRPPSSSTSPVAASTGSSS</sequence>
<dbReference type="RefSeq" id="WP_165228596.1">
    <property type="nucleotide sequence ID" value="NZ_CP049257.1"/>
</dbReference>